<evidence type="ECO:0008006" key="3">
    <source>
        <dbReference type="Google" id="ProtNLM"/>
    </source>
</evidence>
<protein>
    <recommendedName>
        <fullName evidence="3">Toxin-antitoxin system YwqK family antitoxin</fullName>
    </recommendedName>
</protein>
<gene>
    <name evidence="1" type="ORF">DPN68_00915</name>
</gene>
<evidence type="ECO:0000313" key="2">
    <source>
        <dbReference type="Proteomes" id="UP000253319"/>
    </source>
</evidence>
<sequence length="172" mass="20095">MSNSLYLFKCTIILSLTILFGCSNKIESKSIKEDTIKINNDSLVQKTDTIIGYIVKYDFDRNNNKRHGIFESFFFENGKVLSKACKANYENGILKGKLEFYDESEKIITKYEDIKYDAKSKTYSAKIFVYDKNYKLKEEGFVTTTDELDFSPIFDDASCCFDKINLSEWKYY</sequence>
<accession>A0A365P5D0</accession>
<keyword evidence="2" id="KW-1185">Reference proteome</keyword>
<dbReference type="Proteomes" id="UP000253319">
    <property type="component" value="Unassembled WGS sequence"/>
</dbReference>
<organism evidence="1 2">
    <name type="scientific">Flavobacterium tibetense</name>
    <dbReference type="NCBI Taxonomy" id="2233533"/>
    <lineage>
        <taxon>Bacteria</taxon>
        <taxon>Pseudomonadati</taxon>
        <taxon>Bacteroidota</taxon>
        <taxon>Flavobacteriia</taxon>
        <taxon>Flavobacteriales</taxon>
        <taxon>Flavobacteriaceae</taxon>
        <taxon>Flavobacterium</taxon>
    </lineage>
</organism>
<dbReference type="RefSeq" id="WP_113987701.1">
    <property type="nucleotide sequence ID" value="NZ_QLST01000001.1"/>
</dbReference>
<dbReference type="AlphaFoldDB" id="A0A365P5D0"/>
<proteinExistence type="predicted"/>
<dbReference type="EMBL" id="QLST01000001">
    <property type="protein sequence ID" value="RBA29819.1"/>
    <property type="molecule type" value="Genomic_DNA"/>
</dbReference>
<evidence type="ECO:0000313" key="1">
    <source>
        <dbReference type="EMBL" id="RBA29819.1"/>
    </source>
</evidence>
<comment type="caution">
    <text evidence="1">The sequence shown here is derived from an EMBL/GenBank/DDBJ whole genome shotgun (WGS) entry which is preliminary data.</text>
</comment>
<reference evidence="1 2" key="1">
    <citation type="submission" date="2018-06" db="EMBL/GenBank/DDBJ databases">
        <title>Flavobacterium tibetense sp. nov., isolated from a wetland YonghuCo on Tibetan Plateau.</title>
        <authorList>
            <person name="Xing P."/>
            <person name="Phurbu D."/>
            <person name="Lu H."/>
        </authorList>
    </citation>
    <scope>NUCLEOTIDE SEQUENCE [LARGE SCALE GENOMIC DNA]</scope>
    <source>
        <strain evidence="1 2">YH5</strain>
    </source>
</reference>
<dbReference type="Gene3D" id="2.20.110.10">
    <property type="entry name" value="Histone H3 K4-specific methyltransferase SET7/9 N-terminal domain"/>
    <property type="match status" value="1"/>
</dbReference>
<name>A0A365P5D0_9FLAO</name>